<dbReference type="InterPro" id="IPR027640">
    <property type="entry name" value="Kinesin-like_fam"/>
</dbReference>
<reference evidence="3" key="1">
    <citation type="submission" date="2015-07" db="EMBL/GenBank/DDBJ databases">
        <title>Adaptation to a free-living lifestyle via gene acquisitions in the diplomonad Trepomonas sp. PC1.</title>
        <authorList>
            <person name="Xu F."/>
            <person name="Jerlstrom-Hultqvist J."/>
            <person name="Kolisko M."/>
            <person name="Simpson A.G.B."/>
            <person name="Roger A.J."/>
            <person name="Svard S.G."/>
            <person name="Andersson J.O."/>
        </authorList>
    </citation>
    <scope>NUCLEOTIDE SEQUENCE</scope>
    <source>
        <strain evidence="3">PC1</strain>
    </source>
</reference>
<dbReference type="GO" id="GO:0008017">
    <property type="term" value="F:microtubule binding"/>
    <property type="evidence" value="ECO:0007669"/>
    <property type="project" value="InterPro"/>
</dbReference>
<feature type="non-terminal residue" evidence="3">
    <location>
        <position position="127"/>
    </location>
</feature>
<feature type="non-terminal residue" evidence="3">
    <location>
        <position position="1"/>
    </location>
</feature>
<dbReference type="GO" id="GO:0016887">
    <property type="term" value="F:ATP hydrolysis activity"/>
    <property type="evidence" value="ECO:0007669"/>
    <property type="project" value="TreeGrafter"/>
</dbReference>
<sequence>FQNTISVSQLQFVDLLGSEQPYVNYHGENKYTEQKSSYQAIQCFQHVISSLNQYQRHIPFRNSQLTRLFQNQLSSENPVFILHFDLGDEVESAKTLEFAELTQKIVKRPGQKQKLVSFLEEVELRED</sequence>
<dbReference type="EMBL" id="GDID01005649">
    <property type="protein sequence ID" value="JAP90957.1"/>
    <property type="molecule type" value="Transcribed_RNA"/>
</dbReference>
<comment type="similarity">
    <text evidence="1">Belongs to the TRAFAC class myosin-kinesin ATPase superfamily. Kinesin family.</text>
</comment>
<dbReference type="InterPro" id="IPR001752">
    <property type="entry name" value="Kinesin_motor_dom"/>
</dbReference>
<dbReference type="InterPro" id="IPR027417">
    <property type="entry name" value="P-loop_NTPase"/>
</dbReference>
<organism evidence="3">
    <name type="scientific">Trepomonas sp. PC1</name>
    <dbReference type="NCBI Taxonomy" id="1076344"/>
    <lineage>
        <taxon>Eukaryota</taxon>
        <taxon>Metamonada</taxon>
        <taxon>Diplomonadida</taxon>
        <taxon>Hexamitidae</taxon>
        <taxon>Hexamitinae</taxon>
        <taxon>Trepomonas</taxon>
    </lineage>
</organism>
<proteinExistence type="inferred from homology"/>
<protein>
    <submittedName>
        <fullName evidence="3">Kinesin-like protein</fullName>
    </submittedName>
</protein>
<evidence type="ECO:0000313" key="3">
    <source>
        <dbReference type="EMBL" id="JAP90957.1"/>
    </source>
</evidence>
<dbReference type="PROSITE" id="PS50067">
    <property type="entry name" value="KINESIN_MOTOR_2"/>
    <property type="match status" value="1"/>
</dbReference>
<dbReference type="PRINTS" id="PR00380">
    <property type="entry name" value="KINESINHEAVY"/>
</dbReference>
<dbReference type="InterPro" id="IPR036961">
    <property type="entry name" value="Kinesin_motor_dom_sf"/>
</dbReference>
<dbReference type="AlphaFoldDB" id="A0A146K2L9"/>
<dbReference type="GO" id="GO:0003777">
    <property type="term" value="F:microtubule motor activity"/>
    <property type="evidence" value="ECO:0007669"/>
    <property type="project" value="InterPro"/>
</dbReference>
<dbReference type="Pfam" id="PF00225">
    <property type="entry name" value="Kinesin"/>
    <property type="match status" value="1"/>
</dbReference>
<comment type="caution">
    <text evidence="1">Lacks conserved residue(s) required for the propagation of feature annotation.</text>
</comment>
<evidence type="ECO:0000259" key="2">
    <source>
        <dbReference type="PROSITE" id="PS50067"/>
    </source>
</evidence>
<dbReference type="GO" id="GO:0005874">
    <property type="term" value="C:microtubule"/>
    <property type="evidence" value="ECO:0007669"/>
    <property type="project" value="TreeGrafter"/>
</dbReference>
<accession>A0A146K2L9</accession>
<dbReference type="Gene3D" id="3.40.850.10">
    <property type="entry name" value="Kinesin motor domain"/>
    <property type="match status" value="1"/>
</dbReference>
<dbReference type="SUPFAM" id="SSF52540">
    <property type="entry name" value="P-loop containing nucleoside triphosphate hydrolases"/>
    <property type="match status" value="1"/>
</dbReference>
<evidence type="ECO:0000256" key="1">
    <source>
        <dbReference type="PROSITE-ProRule" id="PRU00283"/>
    </source>
</evidence>
<dbReference type="PANTHER" id="PTHR24115">
    <property type="entry name" value="KINESIN-RELATED"/>
    <property type="match status" value="1"/>
</dbReference>
<dbReference type="GO" id="GO:0005871">
    <property type="term" value="C:kinesin complex"/>
    <property type="evidence" value="ECO:0007669"/>
    <property type="project" value="TreeGrafter"/>
</dbReference>
<name>A0A146K2L9_9EUKA</name>
<dbReference type="GO" id="GO:0005524">
    <property type="term" value="F:ATP binding"/>
    <property type="evidence" value="ECO:0007669"/>
    <property type="project" value="InterPro"/>
</dbReference>
<feature type="domain" description="Kinesin motor" evidence="2">
    <location>
        <begin position="1"/>
        <end position="105"/>
    </location>
</feature>
<dbReference type="GO" id="GO:0007018">
    <property type="term" value="P:microtubule-based movement"/>
    <property type="evidence" value="ECO:0007669"/>
    <property type="project" value="InterPro"/>
</dbReference>
<gene>
    <name evidence="3" type="ORF">TPC1_17579</name>
</gene>